<dbReference type="InterPro" id="IPR023393">
    <property type="entry name" value="START-like_dom_sf"/>
</dbReference>
<name>A0A1T4U3S0_9BACT</name>
<organism evidence="3 4">
    <name type="scientific">Chitinophaga eiseniae</name>
    <dbReference type="NCBI Taxonomy" id="634771"/>
    <lineage>
        <taxon>Bacteria</taxon>
        <taxon>Pseudomonadati</taxon>
        <taxon>Bacteroidota</taxon>
        <taxon>Chitinophagia</taxon>
        <taxon>Chitinophagales</taxon>
        <taxon>Chitinophagaceae</taxon>
        <taxon>Chitinophaga</taxon>
    </lineage>
</organism>
<dbReference type="AlphaFoldDB" id="A0A1T4U3S0"/>
<gene>
    <name evidence="3" type="ORF">SAMN04488128_108166</name>
</gene>
<dbReference type="EMBL" id="FUWZ01000008">
    <property type="protein sequence ID" value="SKA47327.1"/>
    <property type="molecule type" value="Genomic_DNA"/>
</dbReference>
<comment type="similarity">
    <text evidence="1">Belongs to the AHA1 family.</text>
</comment>
<dbReference type="RefSeq" id="WP_078673215.1">
    <property type="nucleotide sequence ID" value="NZ_FUWZ01000008.1"/>
</dbReference>
<dbReference type="Pfam" id="PF08327">
    <property type="entry name" value="AHSA1"/>
    <property type="match status" value="1"/>
</dbReference>
<feature type="domain" description="Activator of Hsp90 ATPase homologue 1/2-like C-terminal" evidence="2">
    <location>
        <begin position="16"/>
        <end position="160"/>
    </location>
</feature>
<dbReference type="InterPro" id="IPR013538">
    <property type="entry name" value="ASHA1/2-like_C"/>
</dbReference>
<evidence type="ECO:0000259" key="2">
    <source>
        <dbReference type="Pfam" id="PF08327"/>
    </source>
</evidence>
<evidence type="ECO:0000256" key="1">
    <source>
        <dbReference type="ARBA" id="ARBA00006817"/>
    </source>
</evidence>
<dbReference type="Proteomes" id="UP000190367">
    <property type="component" value="Unassembled WGS sequence"/>
</dbReference>
<proteinExistence type="inferred from homology"/>
<evidence type="ECO:0000313" key="3">
    <source>
        <dbReference type="EMBL" id="SKA47327.1"/>
    </source>
</evidence>
<sequence>MANVNQQDTFISRIINAPQELVFEAWTSEEHLQHWYAPKGCTIHFADVDIRPGGGFLSCIRNPAGAYKDCWARTTFLEITRPEKIVCKLQVADASGRLITSREAGMDPDWPDETILTVTFTAQGDKTLFTLHQTVDTALAKRTGAYPGWEQMLDILEAHLQPTGAR</sequence>
<dbReference type="Gene3D" id="3.30.530.20">
    <property type="match status" value="1"/>
</dbReference>
<dbReference type="OrthoDB" id="384974at2"/>
<reference evidence="4" key="1">
    <citation type="submission" date="2017-02" db="EMBL/GenBank/DDBJ databases">
        <authorList>
            <person name="Varghese N."/>
            <person name="Submissions S."/>
        </authorList>
    </citation>
    <scope>NUCLEOTIDE SEQUENCE [LARGE SCALE GENOMIC DNA]</scope>
    <source>
        <strain evidence="4">DSM 22224</strain>
    </source>
</reference>
<evidence type="ECO:0000313" key="4">
    <source>
        <dbReference type="Proteomes" id="UP000190367"/>
    </source>
</evidence>
<dbReference type="SUPFAM" id="SSF55961">
    <property type="entry name" value="Bet v1-like"/>
    <property type="match status" value="1"/>
</dbReference>
<accession>A0A1T4U3S0</accession>
<protein>
    <submittedName>
        <fullName evidence="3">Uncharacterized conserved protein YndB, AHSA1/START domain</fullName>
    </submittedName>
</protein>
<dbReference type="STRING" id="634771.SAMN04488128_108166"/>
<keyword evidence="4" id="KW-1185">Reference proteome</keyword>